<dbReference type="AlphaFoldDB" id="A0A7X6HZX3"/>
<gene>
    <name evidence="3" type="ORF">HCN56_16255</name>
</gene>
<dbReference type="Gene3D" id="1.10.260.40">
    <property type="entry name" value="lambda repressor-like DNA-binding domains"/>
    <property type="match status" value="1"/>
</dbReference>
<dbReference type="SMART" id="SM00530">
    <property type="entry name" value="HTH_XRE"/>
    <property type="match status" value="1"/>
</dbReference>
<dbReference type="SUPFAM" id="SSF47413">
    <property type="entry name" value="lambda repressor-like DNA-binding domains"/>
    <property type="match status" value="1"/>
</dbReference>
<keyword evidence="4" id="KW-1185">Reference proteome</keyword>
<dbReference type="GO" id="GO:0003677">
    <property type="term" value="F:DNA binding"/>
    <property type="evidence" value="ECO:0007669"/>
    <property type="project" value="InterPro"/>
</dbReference>
<evidence type="ECO:0000313" key="3">
    <source>
        <dbReference type="EMBL" id="NJQ07093.1"/>
    </source>
</evidence>
<name>A0A7X6HZX3_9ACTN</name>
<proteinExistence type="predicted"/>
<dbReference type="InterPro" id="IPR010982">
    <property type="entry name" value="Lambda_DNA-bd_dom_sf"/>
</dbReference>
<evidence type="ECO:0000256" key="1">
    <source>
        <dbReference type="SAM" id="MobiDB-lite"/>
    </source>
</evidence>
<sequence>MASREPYAEELRAHRERAGLTQIELGDRLRVHATLVAHWEAGRRKPCPQDAERLDEIFDTGGTFRRFLKRRPFAEYFERVAFAEQGAKRIEEFAPALVPGLLQTEAYARVVFRTSRFSWRDEELEEQIANRMARQRLLEKELPEAWFILSEAVLRAVVGSPALMAAQLAHIAALVRRHRVTVQVVPFSHGSHAAMASMVTVLKFRDQPDLAYEEGACTGWVADADTPDLVRKCRDAYDLAKAAALPPAASLSLLESIMEEYRRHDDSVRPEPRMLARIEPQQR</sequence>
<comment type="caution">
    <text evidence="3">The sequence shown here is derived from an EMBL/GenBank/DDBJ whole genome shotgun (WGS) entry which is preliminary data.</text>
</comment>
<dbReference type="PROSITE" id="PS50943">
    <property type="entry name" value="HTH_CROC1"/>
    <property type="match status" value="1"/>
</dbReference>
<accession>A0A7X6HZX3</accession>
<organism evidence="3 4">
    <name type="scientific">Streptomyces lonarensis</name>
    <dbReference type="NCBI Taxonomy" id="700599"/>
    <lineage>
        <taxon>Bacteria</taxon>
        <taxon>Bacillati</taxon>
        <taxon>Actinomycetota</taxon>
        <taxon>Actinomycetes</taxon>
        <taxon>Kitasatosporales</taxon>
        <taxon>Streptomycetaceae</taxon>
        <taxon>Streptomyces</taxon>
    </lineage>
</organism>
<dbReference type="InterPro" id="IPR001387">
    <property type="entry name" value="Cro/C1-type_HTH"/>
</dbReference>
<dbReference type="EMBL" id="JAAVJD010000131">
    <property type="protein sequence ID" value="NJQ07093.1"/>
    <property type="molecule type" value="Genomic_DNA"/>
</dbReference>
<dbReference type="InterPro" id="IPR043917">
    <property type="entry name" value="DUF5753"/>
</dbReference>
<feature type="domain" description="HTH cro/C1-type" evidence="2">
    <location>
        <begin position="11"/>
        <end position="64"/>
    </location>
</feature>
<feature type="region of interest" description="Disordered" evidence="1">
    <location>
        <begin position="264"/>
        <end position="283"/>
    </location>
</feature>
<dbReference type="Pfam" id="PF13560">
    <property type="entry name" value="HTH_31"/>
    <property type="match status" value="1"/>
</dbReference>
<dbReference type="CDD" id="cd00093">
    <property type="entry name" value="HTH_XRE"/>
    <property type="match status" value="1"/>
</dbReference>
<protein>
    <submittedName>
        <fullName evidence="3">Helix-turn-helix domain-containing protein</fullName>
    </submittedName>
</protein>
<dbReference type="Pfam" id="PF19054">
    <property type="entry name" value="DUF5753"/>
    <property type="match status" value="1"/>
</dbReference>
<evidence type="ECO:0000313" key="4">
    <source>
        <dbReference type="Proteomes" id="UP000578686"/>
    </source>
</evidence>
<dbReference type="Proteomes" id="UP000578686">
    <property type="component" value="Unassembled WGS sequence"/>
</dbReference>
<dbReference type="RefSeq" id="WP_167971804.1">
    <property type="nucleotide sequence ID" value="NZ_BHZG01000026.1"/>
</dbReference>
<reference evidence="3 4" key="1">
    <citation type="submission" date="2020-03" db="EMBL/GenBank/DDBJ databases">
        <title>Draft genome of Streptomyces sp. ventii, isolated from the Axial Seamount in the Pacific Ocean, and resequencing of the two type strains Streptomyces lonarensis strain NCL 716 and Streptomyces bohaiensis strain 11A07.</title>
        <authorList>
            <person name="Loughran R.M."/>
            <person name="Pfannmuller K.M."/>
            <person name="Wasson B.J."/>
            <person name="Deadmond M.C."/>
            <person name="Paddock B.E."/>
            <person name="Koyack M.J."/>
            <person name="Gallegos D.A."/>
            <person name="Mitchell E.A."/>
            <person name="Ushijima B."/>
            <person name="Saw J.H."/>
            <person name="Mcphail K.L."/>
            <person name="Videau P."/>
        </authorList>
    </citation>
    <scope>NUCLEOTIDE SEQUENCE [LARGE SCALE GENOMIC DNA]</scope>
    <source>
        <strain evidence="3 4">NCL716</strain>
    </source>
</reference>
<evidence type="ECO:0000259" key="2">
    <source>
        <dbReference type="PROSITE" id="PS50943"/>
    </source>
</evidence>